<protein>
    <submittedName>
        <fullName evidence="1">Uncharacterized protein</fullName>
    </submittedName>
</protein>
<dbReference type="EMBL" id="KK207749">
    <property type="protein sequence ID" value="EZF55482.1"/>
    <property type="molecule type" value="Genomic_DNA"/>
</dbReference>
<gene>
    <name evidence="1" type="ORF">H103_01873</name>
</gene>
<accession>A0A022WAS7</accession>
<dbReference type="Proteomes" id="UP000023758">
    <property type="component" value="Unassembled WGS sequence"/>
</dbReference>
<dbReference type="HOGENOM" id="CLU_2308094_0_0_1"/>
<organism evidence="1">
    <name type="scientific">Trichophyton rubrum CBS 288.86</name>
    <dbReference type="NCBI Taxonomy" id="1215330"/>
    <lineage>
        <taxon>Eukaryota</taxon>
        <taxon>Fungi</taxon>
        <taxon>Dikarya</taxon>
        <taxon>Ascomycota</taxon>
        <taxon>Pezizomycotina</taxon>
        <taxon>Eurotiomycetes</taxon>
        <taxon>Eurotiomycetidae</taxon>
        <taxon>Onygenales</taxon>
        <taxon>Arthrodermataceae</taxon>
        <taxon>Trichophyton</taxon>
    </lineage>
</organism>
<sequence length="100" mass="11180">MKGAHAQNKIARRELFPTHLSSCLVGRRARRSIQLKKNVNRATGGHNERSTQSFLHRLRSIQELTNNWGHSMALQVARVLGITQSSDQCDMASTLLGISE</sequence>
<reference evidence="1" key="1">
    <citation type="submission" date="2014-02" db="EMBL/GenBank/DDBJ databases">
        <title>The Genome Sequence of Trichophyton rubrum (morphotype fischeri) CBS 288.86.</title>
        <authorList>
            <consortium name="The Broad Institute Genomics Platform"/>
            <person name="Cuomo C.A."/>
            <person name="White T.C."/>
            <person name="Graser Y."/>
            <person name="Martinez-Rossi N."/>
            <person name="Heitman J."/>
            <person name="Young S.K."/>
            <person name="Zeng Q."/>
            <person name="Gargeya S."/>
            <person name="Abouelleil A."/>
            <person name="Alvarado L."/>
            <person name="Chapman S.B."/>
            <person name="Gainer-Dewar J."/>
            <person name="Goldberg J."/>
            <person name="Griggs A."/>
            <person name="Gujja S."/>
            <person name="Hansen M."/>
            <person name="Howarth C."/>
            <person name="Imamovic A."/>
            <person name="Larimer J."/>
            <person name="Martinez D."/>
            <person name="Murphy C."/>
            <person name="Pearson M.D."/>
            <person name="Persinoti G."/>
            <person name="Poon T."/>
            <person name="Priest M."/>
            <person name="Roberts A.D."/>
            <person name="Saif S."/>
            <person name="Shea T.D."/>
            <person name="Sykes S.N."/>
            <person name="Wortman J."/>
            <person name="Nusbaum C."/>
            <person name="Birren B."/>
        </authorList>
    </citation>
    <scope>NUCLEOTIDE SEQUENCE [LARGE SCALE GENOMIC DNA]</scope>
    <source>
        <strain evidence="1">CBS 288.86</strain>
    </source>
</reference>
<dbReference type="AlphaFoldDB" id="A0A022WAS7"/>
<name>A0A022WAS7_TRIRU</name>
<proteinExistence type="predicted"/>
<evidence type="ECO:0000313" key="1">
    <source>
        <dbReference type="EMBL" id="EZF55482.1"/>
    </source>
</evidence>